<name>A0A090ZDP4_PAEMA</name>
<dbReference type="RefSeq" id="WP_036622061.1">
    <property type="nucleotide sequence ID" value="NZ_BGML01000006.1"/>
</dbReference>
<reference evidence="3 5" key="2">
    <citation type="submission" date="2019-11" db="EMBL/GenBank/DDBJ databases">
        <title>Draft genome sequences of five Paenibacillus species of dairy origin.</title>
        <authorList>
            <person name="Olajide A.M."/>
            <person name="Chen S."/>
            <person name="Lapointe G."/>
        </authorList>
    </citation>
    <scope>NUCLEOTIDE SEQUENCE [LARGE SCALE GENOMIC DNA]</scope>
    <source>
        <strain evidence="3 5">3CT49</strain>
    </source>
</reference>
<proteinExistence type="predicted"/>
<dbReference type="HOGENOM" id="CLU_111226_2_0_9"/>
<evidence type="ECO:0000259" key="1">
    <source>
        <dbReference type="PROSITE" id="PS51186"/>
    </source>
</evidence>
<comment type="caution">
    <text evidence="2">The sequence shown here is derived from an EMBL/GenBank/DDBJ whole genome shotgun (WGS) entry which is preliminary data.</text>
</comment>
<dbReference type="InterPro" id="IPR000182">
    <property type="entry name" value="GNAT_dom"/>
</dbReference>
<feature type="domain" description="N-acetyltransferase" evidence="1">
    <location>
        <begin position="8"/>
        <end position="164"/>
    </location>
</feature>
<dbReference type="GO" id="GO:0016747">
    <property type="term" value="F:acyltransferase activity, transferring groups other than amino-acyl groups"/>
    <property type="evidence" value="ECO:0007669"/>
    <property type="project" value="InterPro"/>
</dbReference>
<dbReference type="GeneID" id="77006594"/>
<dbReference type="STRING" id="44252.DJ90_3258"/>
<dbReference type="PATRIC" id="fig|44252.3.peg.2395"/>
<dbReference type="SUPFAM" id="SSF55729">
    <property type="entry name" value="Acyl-CoA N-acyltransferases (Nat)"/>
    <property type="match status" value="1"/>
</dbReference>
<keyword evidence="4" id="KW-1185">Reference proteome</keyword>
<dbReference type="Proteomes" id="UP000442469">
    <property type="component" value="Unassembled WGS sequence"/>
</dbReference>
<dbReference type="AlphaFoldDB" id="A0A090ZDP4"/>
<dbReference type="Gene3D" id="3.40.630.30">
    <property type="match status" value="1"/>
</dbReference>
<sequence>MNLPNQAISLSLYDQKYLEALERFELPENQAGFTALPSGALEMSVNDPDRYPIVILADGRVPAGFFVLHRNSEFVPLVGNPRALLLRALSVDFKHQGKGYAKAAMLRLPSFVRKHFPEADEIVLAVNHQNYAAQKLYAGAGFEDRGLTKMGPKGLQHIYHFRVR</sequence>
<evidence type="ECO:0000313" key="5">
    <source>
        <dbReference type="Proteomes" id="UP000442469"/>
    </source>
</evidence>
<evidence type="ECO:0000313" key="2">
    <source>
        <dbReference type="EMBL" id="KFN09429.1"/>
    </source>
</evidence>
<reference evidence="2 4" key="1">
    <citation type="submission" date="2014-04" db="EMBL/GenBank/DDBJ databases">
        <authorList>
            <person name="Bishop-Lilly K.A."/>
            <person name="Broomall S.M."/>
            <person name="Chain P.S."/>
            <person name="Chertkov O."/>
            <person name="Coyne S.R."/>
            <person name="Daligault H.E."/>
            <person name="Davenport K.W."/>
            <person name="Erkkila T."/>
            <person name="Frey K.G."/>
            <person name="Gibbons H.S."/>
            <person name="Gu W."/>
            <person name="Jaissle J."/>
            <person name="Johnson S.L."/>
            <person name="Koroleva G.I."/>
            <person name="Ladner J.T."/>
            <person name="Lo C.-C."/>
            <person name="Minogue T.D."/>
            <person name="Munk C."/>
            <person name="Palacios G.F."/>
            <person name="Redden C.L."/>
            <person name="Rosenzweig C.N."/>
            <person name="Scholz M.B."/>
            <person name="Teshima H."/>
            <person name="Xu Y."/>
        </authorList>
    </citation>
    <scope>NUCLEOTIDE SEQUENCE [LARGE SCALE GENOMIC DNA]</scope>
    <source>
        <strain evidence="2 4">8244</strain>
    </source>
</reference>
<protein>
    <submittedName>
        <fullName evidence="2">Acetyltransferase family protein</fullName>
    </submittedName>
    <submittedName>
        <fullName evidence="3">GNAT family N-acetyltransferase</fullName>
    </submittedName>
</protein>
<organism evidence="2 4">
    <name type="scientific">Paenibacillus macerans</name>
    <name type="common">Bacillus macerans</name>
    <dbReference type="NCBI Taxonomy" id="44252"/>
    <lineage>
        <taxon>Bacteria</taxon>
        <taxon>Bacillati</taxon>
        <taxon>Bacillota</taxon>
        <taxon>Bacilli</taxon>
        <taxon>Bacillales</taxon>
        <taxon>Paenibacillaceae</taxon>
        <taxon>Paenibacillus</taxon>
    </lineage>
</organism>
<gene>
    <name evidence="2" type="ORF">DJ90_3258</name>
    <name evidence="3" type="ORF">GNQ08_16045</name>
</gene>
<accession>A0A090ZDP4</accession>
<dbReference type="InterPro" id="IPR016181">
    <property type="entry name" value="Acyl_CoA_acyltransferase"/>
</dbReference>
<dbReference type="OrthoDB" id="66776at2"/>
<dbReference type="PROSITE" id="PS51186">
    <property type="entry name" value="GNAT"/>
    <property type="match status" value="1"/>
</dbReference>
<evidence type="ECO:0000313" key="3">
    <source>
        <dbReference type="EMBL" id="MUG23903.1"/>
    </source>
</evidence>
<dbReference type="EMBL" id="JMQA01000022">
    <property type="protein sequence ID" value="KFN09429.1"/>
    <property type="molecule type" value="Genomic_DNA"/>
</dbReference>
<dbReference type="Pfam" id="PF00583">
    <property type="entry name" value="Acetyltransf_1"/>
    <property type="match status" value="1"/>
</dbReference>
<dbReference type="Proteomes" id="UP000029278">
    <property type="component" value="Unassembled WGS sequence"/>
</dbReference>
<keyword evidence="2" id="KW-0808">Transferase</keyword>
<dbReference type="EMBL" id="WNZZ01000011">
    <property type="protein sequence ID" value="MUG23903.1"/>
    <property type="molecule type" value="Genomic_DNA"/>
</dbReference>
<evidence type="ECO:0000313" key="4">
    <source>
        <dbReference type="Proteomes" id="UP000029278"/>
    </source>
</evidence>